<dbReference type="EMBL" id="JXKH01000026">
    <property type="protein sequence ID" value="OJG16877.1"/>
    <property type="molecule type" value="Genomic_DNA"/>
</dbReference>
<organism evidence="1 2">
    <name type="scientific">Enterococcus canis</name>
    <dbReference type="NCBI Taxonomy" id="214095"/>
    <lineage>
        <taxon>Bacteria</taxon>
        <taxon>Bacillati</taxon>
        <taxon>Bacillota</taxon>
        <taxon>Bacilli</taxon>
        <taxon>Lactobacillales</taxon>
        <taxon>Enterococcaceae</taxon>
        <taxon>Enterococcus</taxon>
    </lineage>
</organism>
<keyword evidence="2" id="KW-1185">Reference proteome</keyword>
<evidence type="ECO:0000313" key="2">
    <source>
        <dbReference type="Proteomes" id="UP000181884"/>
    </source>
</evidence>
<protein>
    <submittedName>
        <fullName evidence="1">Uncharacterized protein</fullName>
    </submittedName>
</protein>
<sequence length="49" mass="5769">MLLEKYDEKEKQDNELLKIAKENQKLLIALKEQQEITNILAKTLLKINS</sequence>
<name>A0A1L8RAW9_9ENTE</name>
<accession>A0A1L8RAW9</accession>
<gene>
    <name evidence="1" type="ORF">RU97_GL001302</name>
</gene>
<evidence type="ECO:0000313" key="1">
    <source>
        <dbReference type="EMBL" id="OJG16877.1"/>
    </source>
</evidence>
<proteinExistence type="predicted"/>
<dbReference type="Proteomes" id="UP000181884">
    <property type="component" value="Unassembled WGS sequence"/>
</dbReference>
<dbReference type="AlphaFoldDB" id="A0A1L8RAW9"/>
<dbReference type="STRING" id="214095.RU97_GL001302"/>
<reference evidence="1 2" key="1">
    <citation type="submission" date="2014-12" db="EMBL/GenBank/DDBJ databases">
        <title>Draft genome sequences of 29 type strains of Enterococci.</title>
        <authorList>
            <person name="Zhong Z."/>
            <person name="Sun Z."/>
            <person name="Liu W."/>
            <person name="Zhang W."/>
            <person name="Zhang H."/>
        </authorList>
    </citation>
    <scope>NUCLEOTIDE SEQUENCE [LARGE SCALE GENOMIC DNA]</scope>
    <source>
        <strain evidence="1 2">DSM 17029</strain>
    </source>
</reference>
<comment type="caution">
    <text evidence="1">The sequence shown here is derived from an EMBL/GenBank/DDBJ whole genome shotgun (WGS) entry which is preliminary data.</text>
</comment>